<feature type="region of interest" description="Disordered" evidence="7">
    <location>
        <begin position="784"/>
        <end position="823"/>
    </location>
</feature>
<keyword evidence="6" id="KW-0175">Coiled coil</keyword>
<feature type="region of interest" description="Disordered" evidence="7">
    <location>
        <begin position="126"/>
        <end position="155"/>
    </location>
</feature>
<dbReference type="InterPro" id="IPR055414">
    <property type="entry name" value="LRR_R13L4/SHOC2-like"/>
</dbReference>
<keyword evidence="3" id="KW-0677">Repeat</keyword>
<dbReference type="Gene3D" id="3.80.10.10">
    <property type="entry name" value="Ribonuclease Inhibitor"/>
    <property type="match status" value="1"/>
</dbReference>
<proteinExistence type="inferred from homology"/>
<evidence type="ECO:0000256" key="3">
    <source>
        <dbReference type="ARBA" id="ARBA00022737"/>
    </source>
</evidence>
<dbReference type="GO" id="GO:0006952">
    <property type="term" value="P:defense response"/>
    <property type="evidence" value="ECO:0007669"/>
    <property type="project" value="UniProtKB-KW"/>
</dbReference>
<dbReference type="PRINTS" id="PR00364">
    <property type="entry name" value="DISEASERSIST"/>
</dbReference>
<dbReference type="PANTHER" id="PTHR23155">
    <property type="entry name" value="DISEASE RESISTANCE PROTEIN RP"/>
    <property type="match status" value="1"/>
</dbReference>
<gene>
    <name evidence="11" type="ORF">URODEC1_LOCUS60764</name>
</gene>
<reference evidence="11 12" key="2">
    <citation type="submission" date="2024-10" db="EMBL/GenBank/DDBJ databases">
        <authorList>
            <person name="Ryan C."/>
        </authorList>
    </citation>
    <scope>NUCLEOTIDE SEQUENCE [LARGE SCALE GENOMIC DNA]</scope>
</reference>
<dbReference type="Gene3D" id="1.20.5.4130">
    <property type="match status" value="1"/>
</dbReference>
<dbReference type="SUPFAM" id="SSF52540">
    <property type="entry name" value="P-loop containing nucleoside triphosphate hydrolases"/>
    <property type="match status" value="1"/>
</dbReference>
<dbReference type="Proteomes" id="UP001497457">
    <property type="component" value="Chromosome 24b"/>
</dbReference>
<dbReference type="PANTHER" id="PTHR23155:SF981">
    <property type="entry name" value="NB-ARC DOMAIN CONTAINING PROTEIN, EXPRESSED"/>
    <property type="match status" value="1"/>
</dbReference>
<sequence>MVVSPLVGGVLGAVTSNVVALVIKLACKGYELWLDFEDDIESIKRDLLMIAGAEEDQFSVKMDLSAVTSTYMKEIHDLALEIEDFLDRILRHAVEPNYSPLYEVLGFPNQLELEAKVKKLRMRLKEAEQRKSGTNVKSSQPSTNTTPSSASTSYTTKIGPVGIDIPKREIVQMVLKDSGFQPRQPKLLSVISIVGFSGSGKTTLAGAVYDCKDINDQFDCKAWVVASKHKGNTLGLLTELFEKLSMRDMTKGDVKKPEDKILSFGDVEKLKVKIYNYLKITKRGSRLKRRWFAEGYVQHSYPRSDLVIADDHLKKLVEQSIIWPTDTSKNANVKTCRAQGIFHEFLMHMSTSSKFITSLENGERRWYRHLFVHNKSSGKSRNKEKFRAHSLTICGSAGEAVRYFPNCELLRVLDLEECEDLQDKHLDGVHKLWYLKYLSVGGTISRLPNHIEKLHWLETVDTRKTKKEFILPVEVIKLPHLAHLLGRFKLGNKRDCEESEPEQYLPEQSNLQTLAGFVKDNNPMFRMIMDQMKKLRKVKIWAIWRNSTAEDPDLERAIQNFVQAEQDTGVSVRSLSLDIGNSSGIILRSLALGCLRSLQLHGKLQGFIRFVKSLYSLKELCISSTNHLTEKDLSDLRHCKDLEYLKLIGVFFEKELVDDQNELVDDQNEKLGGLVIASEDFRGLLRLYLVQCPIPTIEEGALPNLLSLRLLNQHLSGLCSIKMNQHILLEELALDSEVNQQTKDDWQDAAKNHPKRPNVLFLKRVDPDETGSVVKYVATERSAPLAPEMEQPSLASTELSNGREEGMPSSSTADPDSWDNIANKAKHRVIGSF</sequence>
<keyword evidence="4" id="KW-0547">Nucleotide-binding</keyword>
<evidence type="ECO:0000256" key="6">
    <source>
        <dbReference type="ARBA" id="ARBA00023054"/>
    </source>
</evidence>
<dbReference type="GO" id="GO:0000166">
    <property type="term" value="F:nucleotide binding"/>
    <property type="evidence" value="ECO:0007669"/>
    <property type="project" value="UniProtKB-KW"/>
</dbReference>
<dbReference type="Pfam" id="PF00931">
    <property type="entry name" value="NB-ARC"/>
    <property type="match status" value="1"/>
</dbReference>
<dbReference type="Gene3D" id="3.40.50.300">
    <property type="entry name" value="P-loop containing nucleotide triphosphate hydrolases"/>
    <property type="match status" value="1"/>
</dbReference>
<dbReference type="EMBL" id="OZ075134">
    <property type="protein sequence ID" value="CAL4991684.1"/>
    <property type="molecule type" value="Genomic_DNA"/>
</dbReference>
<name>A0ABC9B0S9_9POAL</name>
<feature type="domain" description="Disease resistance R13L4/SHOC-2-like LRR" evidence="10">
    <location>
        <begin position="389"/>
        <end position="758"/>
    </location>
</feature>
<dbReference type="InterPro" id="IPR027417">
    <property type="entry name" value="P-loop_NTPase"/>
</dbReference>
<reference evidence="12" key="1">
    <citation type="submission" date="2024-06" db="EMBL/GenBank/DDBJ databases">
        <authorList>
            <person name="Ryan C."/>
        </authorList>
    </citation>
    <scope>NUCLEOTIDE SEQUENCE [LARGE SCALE GENOMIC DNA]</scope>
</reference>
<protein>
    <recommendedName>
        <fullName evidence="13">NB-ARC domain-containing protein</fullName>
    </recommendedName>
</protein>
<dbReference type="InterPro" id="IPR032675">
    <property type="entry name" value="LRR_dom_sf"/>
</dbReference>
<evidence type="ECO:0000256" key="2">
    <source>
        <dbReference type="ARBA" id="ARBA00022614"/>
    </source>
</evidence>
<dbReference type="InterPro" id="IPR044974">
    <property type="entry name" value="Disease_R_plants"/>
</dbReference>
<dbReference type="SUPFAM" id="SSF52058">
    <property type="entry name" value="L domain-like"/>
    <property type="match status" value="1"/>
</dbReference>
<dbReference type="Pfam" id="PF18052">
    <property type="entry name" value="Rx_N"/>
    <property type="match status" value="1"/>
</dbReference>
<keyword evidence="2" id="KW-0433">Leucine-rich repeat</keyword>
<accession>A0ABC9B0S9</accession>
<dbReference type="InterPro" id="IPR002182">
    <property type="entry name" value="NB-ARC"/>
</dbReference>
<evidence type="ECO:0000313" key="11">
    <source>
        <dbReference type="EMBL" id="CAL4991684.1"/>
    </source>
</evidence>
<keyword evidence="5" id="KW-0611">Plant defense</keyword>
<evidence type="ECO:0008006" key="13">
    <source>
        <dbReference type="Google" id="ProtNLM"/>
    </source>
</evidence>
<feature type="domain" description="Disease resistance N-terminal" evidence="9">
    <location>
        <begin position="16"/>
        <end position="95"/>
    </location>
</feature>
<dbReference type="GO" id="GO:0051707">
    <property type="term" value="P:response to other organism"/>
    <property type="evidence" value="ECO:0007669"/>
    <property type="project" value="UniProtKB-ARBA"/>
</dbReference>
<dbReference type="InterPro" id="IPR041118">
    <property type="entry name" value="Rx_N"/>
</dbReference>
<dbReference type="Pfam" id="PF23598">
    <property type="entry name" value="LRR_14"/>
    <property type="match status" value="1"/>
</dbReference>
<evidence type="ECO:0000259" key="9">
    <source>
        <dbReference type="Pfam" id="PF18052"/>
    </source>
</evidence>
<evidence type="ECO:0000256" key="1">
    <source>
        <dbReference type="ARBA" id="ARBA00008894"/>
    </source>
</evidence>
<evidence type="ECO:0000313" key="12">
    <source>
        <dbReference type="Proteomes" id="UP001497457"/>
    </source>
</evidence>
<evidence type="ECO:0000256" key="5">
    <source>
        <dbReference type="ARBA" id="ARBA00022821"/>
    </source>
</evidence>
<comment type="similarity">
    <text evidence="1">Belongs to the disease resistance NB-LRR family.</text>
</comment>
<evidence type="ECO:0000256" key="4">
    <source>
        <dbReference type="ARBA" id="ARBA00022741"/>
    </source>
</evidence>
<organism evidence="11 12">
    <name type="scientific">Urochloa decumbens</name>
    <dbReference type="NCBI Taxonomy" id="240449"/>
    <lineage>
        <taxon>Eukaryota</taxon>
        <taxon>Viridiplantae</taxon>
        <taxon>Streptophyta</taxon>
        <taxon>Embryophyta</taxon>
        <taxon>Tracheophyta</taxon>
        <taxon>Spermatophyta</taxon>
        <taxon>Magnoliopsida</taxon>
        <taxon>Liliopsida</taxon>
        <taxon>Poales</taxon>
        <taxon>Poaceae</taxon>
        <taxon>PACMAD clade</taxon>
        <taxon>Panicoideae</taxon>
        <taxon>Panicodae</taxon>
        <taxon>Paniceae</taxon>
        <taxon>Melinidinae</taxon>
        <taxon>Urochloa</taxon>
    </lineage>
</organism>
<dbReference type="AlphaFoldDB" id="A0ABC9B0S9"/>
<evidence type="ECO:0000256" key="7">
    <source>
        <dbReference type="SAM" id="MobiDB-lite"/>
    </source>
</evidence>
<keyword evidence="12" id="KW-1185">Reference proteome</keyword>
<feature type="compositionally biased region" description="Low complexity" evidence="7">
    <location>
        <begin position="138"/>
        <end position="155"/>
    </location>
</feature>
<evidence type="ECO:0000259" key="10">
    <source>
        <dbReference type="Pfam" id="PF23598"/>
    </source>
</evidence>
<feature type="domain" description="NB-ARC" evidence="8">
    <location>
        <begin position="189"/>
        <end position="279"/>
    </location>
</feature>
<evidence type="ECO:0000259" key="8">
    <source>
        <dbReference type="Pfam" id="PF00931"/>
    </source>
</evidence>